<comment type="caution">
    <text evidence="1">The sequence shown here is derived from an EMBL/GenBank/DDBJ whole genome shotgun (WGS) entry which is preliminary data.</text>
</comment>
<dbReference type="Proteomes" id="UP001060215">
    <property type="component" value="Chromosome 2"/>
</dbReference>
<accession>A0ACC0I3C1</accession>
<proteinExistence type="predicted"/>
<evidence type="ECO:0000313" key="1">
    <source>
        <dbReference type="EMBL" id="KAI8020283.1"/>
    </source>
</evidence>
<evidence type="ECO:0000313" key="2">
    <source>
        <dbReference type="Proteomes" id="UP001060215"/>
    </source>
</evidence>
<gene>
    <name evidence="1" type="ORF">LOK49_LG04G03588</name>
</gene>
<reference evidence="1 2" key="1">
    <citation type="journal article" date="2022" name="Plant J.">
        <title>Chromosome-level genome of Camellia lanceoleosa provides a valuable resource for understanding genome evolution and self-incompatibility.</title>
        <authorList>
            <person name="Gong W."/>
            <person name="Xiao S."/>
            <person name="Wang L."/>
            <person name="Liao Z."/>
            <person name="Chang Y."/>
            <person name="Mo W."/>
            <person name="Hu G."/>
            <person name="Li W."/>
            <person name="Zhao G."/>
            <person name="Zhu H."/>
            <person name="Hu X."/>
            <person name="Ji K."/>
            <person name="Xiang X."/>
            <person name="Song Q."/>
            <person name="Yuan D."/>
            <person name="Jin S."/>
            <person name="Zhang L."/>
        </authorList>
    </citation>
    <scope>NUCLEOTIDE SEQUENCE [LARGE SCALE GENOMIC DNA]</scope>
    <source>
        <strain evidence="1">SQ_2022a</strain>
    </source>
</reference>
<sequence>MTLSEKQQIQKPIQKLPPRNLDHVVEIIQHNKPSGKYSSDEIHVDLEKEDNVALWRLYYYVEAVENTRKLPG</sequence>
<organism evidence="1 2">
    <name type="scientific">Camellia lanceoleosa</name>
    <dbReference type="NCBI Taxonomy" id="1840588"/>
    <lineage>
        <taxon>Eukaryota</taxon>
        <taxon>Viridiplantae</taxon>
        <taxon>Streptophyta</taxon>
        <taxon>Embryophyta</taxon>
        <taxon>Tracheophyta</taxon>
        <taxon>Spermatophyta</taxon>
        <taxon>Magnoliopsida</taxon>
        <taxon>eudicotyledons</taxon>
        <taxon>Gunneridae</taxon>
        <taxon>Pentapetalae</taxon>
        <taxon>asterids</taxon>
        <taxon>Ericales</taxon>
        <taxon>Theaceae</taxon>
        <taxon>Camellia</taxon>
    </lineage>
</organism>
<dbReference type="EMBL" id="CM045759">
    <property type="protein sequence ID" value="KAI8020283.1"/>
    <property type="molecule type" value="Genomic_DNA"/>
</dbReference>
<name>A0ACC0I3C1_9ERIC</name>
<keyword evidence="2" id="KW-1185">Reference proteome</keyword>
<protein>
    <submittedName>
        <fullName evidence="1">Transcription factor GTE4</fullName>
    </submittedName>
</protein>